<dbReference type="KEGG" id="rml:FF011L_55040"/>
<sequence>MQNTTGAFLAADPAHWALEPYIPLLPDDLQARLMDRDELSADQQVAFRKFNQALTAVLHHRAHRTHDHLNRLYVDLDPDNETGSALGSEEEVDAAASMATKAIRDALLAANYTQLTQEEIEASVGVASHWGVPLHVDFAVFKQLAVYARGDVIGAKNLSRWYRPWRQELVDVAIYQRAVVVFQLEDHCQIEEGVDSSGLHLRMFKNIPKLDVDMLLPGTEVRITWFDRTRIVVPSLGGIGMTIWKIVRTALLVAALSVYSAVILIGLTLAAIGYIVRSVMNYFQTRNRYILSLTRSLYHQKLGTNAGVLYRLLEEAHQQRHCEVMVAYYAMLTVADTDVDTGTLSRRRLKRRVERIIREVLSLEIDFDVEETLQLMTELDICQQLPESRYRWESAQQANENLHAWWDAQSLAAVHVGSL</sequence>
<evidence type="ECO:0000313" key="3">
    <source>
        <dbReference type="Proteomes" id="UP000320672"/>
    </source>
</evidence>
<organism evidence="2 3">
    <name type="scientific">Roseimaritima multifibrata</name>
    <dbReference type="NCBI Taxonomy" id="1930274"/>
    <lineage>
        <taxon>Bacteria</taxon>
        <taxon>Pseudomonadati</taxon>
        <taxon>Planctomycetota</taxon>
        <taxon>Planctomycetia</taxon>
        <taxon>Pirellulales</taxon>
        <taxon>Pirellulaceae</taxon>
        <taxon>Roseimaritima</taxon>
    </lineage>
</organism>
<feature type="transmembrane region" description="Helical" evidence="1">
    <location>
        <begin position="251"/>
        <end position="276"/>
    </location>
</feature>
<dbReference type="InterPro" id="IPR022227">
    <property type="entry name" value="DUF3754"/>
</dbReference>
<accession>A0A517MP88</accession>
<reference evidence="2 3" key="1">
    <citation type="submission" date="2019-02" db="EMBL/GenBank/DDBJ databases">
        <title>Deep-cultivation of Planctomycetes and their phenomic and genomic characterization uncovers novel biology.</title>
        <authorList>
            <person name="Wiegand S."/>
            <person name="Jogler M."/>
            <person name="Boedeker C."/>
            <person name="Pinto D."/>
            <person name="Vollmers J."/>
            <person name="Rivas-Marin E."/>
            <person name="Kohn T."/>
            <person name="Peeters S.H."/>
            <person name="Heuer A."/>
            <person name="Rast P."/>
            <person name="Oberbeckmann S."/>
            <person name="Bunk B."/>
            <person name="Jeske O."/>
            <person name="Meyerdierks A."/>
            <person name="Storesund J.E."/>
            <person name="Kallscheuer N."/>
            <person name="Luecker S."/>
            <person name="Lage O.M."/>
            <person name="Pohl T."/>
            <person name="Merkel B.J."/>
            <person name="Hornburger P."/>
            <person name="Mueller R.-W."/>
            <person name="Bruemmer F."/>
            <person name="Labrenz M."/>
            <person name="Spormann A.M."/>
            <person name="Op den Camp H."/>
            <person name="Overmann J."/>
            <person name="Amann R."/>
            <person name="Jetten M.S.M."/>
            <person name="Mascher T."/>
            <person name="Medema M.H."/>
            <person name="Devos D.P."/>
            <person name="Kaster A.-K."/>
            <person name="Ovreas L."/>
            <person name="Rohde M."/>
            <person name="Galperin M.Y."/>
            <person name="Jogler C."/>
        </authorList>
    </citation>
    <scope>NUCLEOTIDE SEQUENCE [LARGE SCALE GENOMIC DNA]</scope>
    <source>
        <strain evidence="2 3">FF011L</strain>
    </source>
</reference>
<dbReference type="Proteomes" id="UP000320672">
    <property type="component" value="Chromosome"/>
</dbReference>
<dbReference type="PANTHER" id="PTHR33645">
    <property type="entry name" value="AMINOPEPTIDASE (DUF3754)"/>
    <property type="match status" value="1"/>
</dbReference>
<dbReference type="PANTHER" id="PTHR33645:SF11">
    <property type="entry name" value="AMINOPEPTIDASE (DUF3754)"/>
    <property type="match status" value="1"/>
</dbReference>
<gene>
    <name evidence="2" type="ORF">FF011L_55040</name>
</gene>
<dbReference type="AlphaFoldDB" id="A0A517MP88"/>
<dbReference type="EMBL" id="CP036262">
    <property type="protein sequence ID" value="QDS96692.1"/>
    <property type="molecule type" value="Genomic_DNA"/>
</dbReference>
<protein>
    <recommendedName>
        <fullName evidence="4">DUF3754 domain-containing protein</fullName>
    </recommendedName>
</protein>
<evidence type="ECO:0000256" key="1">
    <source>
        <dbReference type="SAM" id="Phobius"/>
    </source>
</evidence>
<keyword evidence="1" id="KW-1133">Transmembrane helix</keyword>
<keyword evidence="1" id="KW-0472">Membrane</keyword>
<dbReference type="Pfam" id="PF12576">
    <property type="entry name" value="DUF3754"/>
    <property type="match status" value="1"/>
</dbReference>
<evidence type="ECO:0008006" key="4">
    <source>
        <dbReference type="Google" id="ProtNLM"/>
    </source>
</evidence>
<name>A0A517MP88_9BACT</name>
<evidence type="ECO:0000313" key="2">
    <source>
        <dbReference type="EMBL" id="QDS96692.1"/>
    </source>
</evidence>
<proteinExistence type="predicted"/>
<keyword evidence="3" id="KW-1185">Reference proteome</keyword>
<keyword evidence="1" id="KW-0812">Transmembrane</keyword>